<dbReference type="InterPro" id="IPR011990">
    <property type="entry name" value="TPR-like_helical_dom_sf"/>
</dbReference>
<name>A0AAV9XHL1_9PEZI</name>
<dbReference type="Proteomes" id="UP001365542">
    <property type="component" value="Unassembled WGS sequence"/>
</dbReference>
<protein>
    <recommendedName>
        <fullName evidence="1">CHAT domain-containing protein</fullName>
    </recommendedName>
</protein>
<evidence type="ECO:0000313" key="3">
    <source>
        <dbReference type="Proteomes" id="UP001365542"/>
    </source>
</evidence>
<comment type="caution">
    <text evidence="2">The sequence shown here is derived from an EMBL/GenBank/DDBJ whole genome shotgun (WGS) entry which is preliminary data.</text>
</comment>
<reference evidence="2 3" key="1">
    <citation type="submission" date="2019-10" db="EMBL/GenBank/DDBJ databases">
        <authorList>
            <person name="Palmer J.M."/>
        </authorList>
    </citation>
    <scope>NUCLEOTIDE SEQUENCE [LARGE SCALE GENOMIC DNA]</scope>
    <source>
        <strain evidence="2 3">TWF694</strain>
    </source>
</reference>
<dbReference type="EMBL" id="JAVHJO010000004">
    <property type="protein sequence ID" value="KAK6541056.1"/>
    <property type="molecule type" value="Genomic_DNA"/>
</dbReference>
<dbReference type="InterPro" id="IPR024983">
    <property type="entry name" value="CHAT_dom"/>
</dbReference>
<proteinExistence type="predicted"/>
<accession>A0AAV9XHL1</accession>
<dbReference type="Gene3D" id="1.25.40.10">
    <property type="entry name" value="Tetratricopeptide repeat domain"/>
    <property type="match status" value="1"/>
</dbReference>
<evidence type="ECO:0000313" key="2">
    <source>
        <dbReference type="EMBL" id="KAK6541056.1"/>
    </source>
</evidence>
<sequence length="1178" mass="133701">MDSEISIPFLIDSDILQLVKQLDLSELKDFADLHKEPLNDIQIELYTYLCYEVYKRSGEVNYLVIAAQQAQAWWELTRDDDLTRREGIMKALNSKMMTPIKYIEYLNLEEAFECATTFSNLRQSNLASFNDYTNRFFQNKEFRIDQMELINRTYEQVINSRNLSVSNQIIILYALGINNYIKYRVTGSTSIQYISKSVEYLDRAVGVMGPKYYARSLVLQELTNSLRARAKHTRSIKDLDRALDICESVIDITIEDNIELAMVGELWRWIKLAFIRVEANVEGWDLTASKPRPGLMKPEPELSRRALHSYEAVIDLILRKCNDSIETGDYQSAVNFHKSGARFVMLQSPAPFPLKLDTLLRRHCLEALNISKLTRAIEAFTTVERCTVNLHHRHEILWALSNLLVLRFFQTGEEEDIRQGASLAGEALELSLSVFKKLPDDERLLFAITALYKNHQKTKTRETLKVFDDAMEKIMTSEATHGDDADPNVLVHIWAELHIHRYYLTESEENFIAAVEILTALVENSQVDRYSDPEKGIKVAMLDKMNLGFLYLQRYNQTDHPSDLEQAIESIGTSVNSGYLLEHPNFSGARMGTAFALFQRAEVSGSLNDIKECTKMLEEEWTKPTHFPRFRASIGNMLADCYATQEQWSKACQVIEECVKLLFVMAPRSHHNSTKQQHLKEFFGLGSRAAYLFLCSGKEPSEALNILELGRGVMIGLMLEIRTDTSQLKEEYPDLADKYTSLRDLLETPVSQDYVGVLEGDLLPRETGRKTRRDAEKELAGVLTDIQSKPGFERFLLPHTTKQIMRAAEKTPIAVINVNKNGCHALLVEGDRIRALELPNLKKTEIPKNVTLKQGDEAEIWEVLEWLWDAVTKPVLDALGYTSKPTGPISTWPRICWIPTLELSQLPLHAAGKHLDDCDDSVMDRVISSYSLSIKSLIYGRERIIPDIKDSHNALVVSMQQTPGHSSLHFAEEEVKIVEDMCLSLDLTCVRPKKQGDEILSNMETCRVFHFAGHGSFNISDPSQSCLLLDDWETSPLTVAKLWDHNLKANPPFLAFLSACSTGANDEVALSDEGINLIGAYQLAGFRHVIGTLWEVDDLYCVKIAKEFYTTVQAEGGLQDDAIGVALHTALRHLRHKSVENSSLRSLGGEGRDGRNAKTVRSRGNLNFHWVPYVHFGV</sequence>
<gene>
    <name evidence="2" type="ORF">TWF694_008434</name>
</gene>
<dbReference type="AlphaFoldDB" id="A0AAV9XHL1"/>
<feature type="domain" description="CHAT" evidence="1">
    <location>
        <begin position="863"/>
        <end position="1176"/>
    </location>
</feature>
<evidence type="ECO:0000259" key="1">
    <source>
        <dbReference type="Pfam" id="PF12770"/>
    </source>
</evidence>
<dbReference type="Pfam" id="PF12770">
    <property type="entry name" value="CHAT"/>
    <property type="match status" value="1"/>
</dbReference>
<organism evidence="2 3">
    <name type="scientific">Orbilia ellipsospora</name>
    <dbReference type="NCBI Taxonomy" id="2528407"/>
    <lineage>
        <taxon>Eukaryota</taxon>
        <taxon>Fungi</taxon>
        <taxon>Dikarya</taxon>
        <taxon>Ascomycota</taxon>
        <taxon>Pezizomycotina</taxon>
        <taxon>Orbiliomycetes</taxon>
        <taxon>Orbiliales</taxon>
        <taxon>Orbiliaceae</taxon>
        <taxon>Orbilia</taxon>
    </lineage>
</organism>
<keyword evidence="3" id="KW-1185">Reference proteome</keyword>